<dbReference type="EMBL" id="DSID01000447">
    <property type="protein sequence ID" value="HEX70772.1"/>
    <property type="molecule type" value="Genomic_DNA"/>
</dbReference>
<dbReference type="PANTHER" id="PTHR33693:SF1">
    <property type="entry name" value="TYPE-4 URACIL-DNA GLYCOSYLASE"/>
    <property type="match status" value="1"/>
</dbReference>
<name>A0A7C3A877_9BACT</name>
<evidence type="ECO:0000256" key="2">
    <source>
        <dbReference type="ARBA" id="ARBA00006521"/>
    </source>
</evidence>
<dbReference type="SUPFAM" id="SSF52141">
    <property type="entry name" value="Uracil-DNA glycosylase-like"/>
    <property type="match status" value="1"/>
</dbReference>
<evidence type="ECO:0000256" key="9">
    <source>
        <dbReference type="ARBA" id="ARBA00023004"/>
    </source>
</evidence>
<dbReference type="SMART" id="SM00986">
    <property type="entry name" value="UDG"/>
    <property type="match status" value="1"/>
</dbReference>
<keyword evidence="11" id="KW-0234">DNA repair</keyword>
<evidence type="ECO:0000256" key="7">
    <source>
        <dbReference type="ARBA" id="ARBA00022763"/>
    </source>
</evidence>
<evidence type="ECO:0000256" key="11">
    <source>
        <dbReference type="ARBA" id="ARBA00023204"/>
    </source>
</evidence>
<evidence type="ECO:0000313" key="14">
    <source>
        <dbReference type="EMBL" id="HEX70772.1"/>
    </source>
</evidence>
<dbReference type="InterPro" id="IPR005122">
    <property type="entry name" value="Uracil-DNA_glycosylase-like"/>
</dbReference>
<protein>
    <recommendedName>
        <fullName evidence="4">Type-4 uracil-DNA glycosylase</fullName>
        <ecNumber evidence="3">3.2.2.27</ecNumber>
    </recommendedName>
</protein>
<feature type="region of interest" description="Disordered" evidence="12">
    <location>
        <begin position="192"/>
        <end position="211"/>
    </location>
</feature>
<evidence type="ECO:0000256" key="12">
    <source>
        <dbReference type="SAM" id="MobiDB-lite"/>
    </source>
</evidence>
<gene>
    <name evidence="14" type="ORF">ENP13_05960</name>
</gene>
<evidence type="ECO:0000256" key="4">
    <source>
        <dbReference type="ARBA" id="ARBA00019403"/>
    </source>
</evidence>
<feature type="domain" description="Uracil-DNA glycosylase-like" evidence="13">
    <location>
        <begin position="37"/>
        <end position="182"/>
    </location>
</feature>
<dbReference type="SMART" id="SM00987">
    <property type="entry name" value="UreE_C"/>
    <property type="match status" value="1"/>
</dbReference>
<keyword evidence="7" id="KW-0227">DNA damage</keyword>
<evidence type="ECO:0000256" key="8">
    <source>
        <dbReference type="ARBA" id="ARBA00022801"/>
    </source>
</evidence>
<keyword evidence="5" id="KW-0004">4Fe-4S</keyword>
<comment type="similarity">
    <text evidence="2">Belongs to the uracil-DNA glycosylase (UDG) superfamily. Type 4 (UDGa) family.</text>
</comment>
<keyword evidence="8" id="KW-0378">Hydrolase</keyword>
<keyword evidence="6" id="KW-0479">Metal-binding</keyword>
<proteinExistence type="inferred from homology"/>
<dbReference type="GO" id="GO:0051539">
    <property type="term" value="F:4 iron, 4 sulfur cluster binding"/>
    <property type="evidence" value="ECO:0007669"/>
    <property type="project" value="UniProtKB-KW"/>
</dbReference>
<evidence type="ECO:0000256" key="5">
    <source>
        <dbReference type="ARBA" id="ARBA00022485"/>
    </source>
</evidence>
<dbReference type="EC" id="3.2.2.27" evidence="3"/>
<comment type="caution">
    <text evidence="14">The sequence shown here is derived from an EMBL/GenBank/DDBJ whole genome shotgun (WGS) entry which is preliminary data.</text>
</comment>
<evidence type="ECO:0000256" key="10">
    <source>
        <dbReference type="ARBA" id="ARBA00023014"/>
    </source>
</evidence>
<dbReference type="InterPro" id="IPR005273">
    <property type="entry name" value="Ura-DNA_glyco_family4"/>
</dbReference>
<dbReference type="CDD" id="cd10030">
    <property type="entry name" value="UDG-F4_TTUDGA_SPO1dp_like"/>
    <property type="match status" value="1"/>
</dbReference>
<accession>A0A7C3A877</accession>
<dbReference type="GO" id="GO:0046872">
    <property type="term" value="F:metal ion binding"/>
    <property type="evidence" value="ECO:0007669"/>
    <property type="project" value="UniProtKB-KW"/>
</dbReference>
<dbReference type="GO" id="GO:0004844">
    <property type="term" value="F:uracil DNA N-glycosylase activity"/>
    <property type="evidence" value="ECO:0007669"/>
    <property type="project" value="UniProtKB-EC"/>
</dbReference>
<dbReference type="InterPro" id="IPR036895">
    <property type="entry name" value="Uracil-DNA_glycosylase-like_sf"/>
</dbReference>
<sequence length="211" mass="23841">MSSERERSPEEILEDVAARVRVCTRCELHRSRTHAVPGEGSPRAEVMFIGEGPGWHEDRQGRPFVGPAGQFLNEMLDKIGLKREDVFITNVVKCRPPGNRDPLPDEIAACASYLDEQIEAIQPRVIVTLGRHSMARWFPTEKISRIHGQPRRFGEYVVVPMYHPAAALHQPALKSIVEQDMAKLPAILEEARRSQHAPGAEEPKPEQMRLF</sequence>
<dbReference type="Gene3D" id="3.40.470.10">
    <property type="entry name" value="Uracil-DNA glycosylase-like domain"/>
    <property type="match status" value="1"/>
</dbReference>
<comment type="catalytic activity">
    <reaction evidence="1">
        <text>Hydrolyzes single-stranded DNA or mismatched double-stranded DNA and polynucleotides, releasing free uracil.</text>
        <dbReference type="EC" id="3.2.2.27"/>
    </reaction>
</comment>
<dbReference type="AlphaFoldDB" id="A0A7C3A877"/>
<dbReference type="GO" id="GO:0006281">
    <property type="term" value="P:DNA repair"/>
    <property type="evidence" value="ECO:0007669"/>
    <property type="project" value="UniProtKB-KW"/>
</dbReference>
<evidence type="ECO:0000256" key="3">
    <source>
        <dbReference type="ARBA" id="ARBA00012030"/>
    </source>
</evidence>
<keyword evidence="10" id="KW-0411">Iron-sulfur</keyword>
<evidence type="ECO:0000256" key="1">
    <source>
        <dbReference type="ARBA" id="ARBA00001400"/>
    </source>
</evidence>
<reference evidence="14" key="1">
    <citation type="journal article" date="2020" name="mSystems">
        <title>Genome- and Community-Level Interaction Insights into Carbon Utilization and Element Cycling Functions of Hydrothermarchaeota in Hydrothermal Sediment.</title>
        <authorList>
            <person name="Zhou Z."/>
            <person name="Liu Y."/>
            <person name="Xu W."/>
            <person name="Pan J."/>
            <person name="Luo Z.H."/>
            <person name="Li M."/>
        </authorList>
    </citation>
    <scope>NUCLEOTIDE SEQUENCE [LARGE SCALE GENOMIC DNA]</scope>
    <source>
        <strain evidence="14">SpSt-192</strain>
    </source>
</reference>
<evidence type="ECO:0000259" key="13">
    <source>
        <dbReference type="SMART" id="SM00986"/>
    </source>
</evidence>
<dbReference type="NCBIfam" id="TIGR00758">
    <property type="entry name" value="UDG_fam4"/>
    <property type="match status" value="1"/>
</dbReference>
<keyword evidence="9" id="KW-0408">Iron</keyword>
<dbReference type="PANTHER" id="PTHR33693">
    <property type="entry name" value="TYPE-5 URACIL-DNA GLYCOSYLASE"/>
    <property type="match status" value="1"/>
</dbReference>
<evidence type="ECO:0000256" key="6">
    <source>
        <dbReference type="ARBA" id="ARBA00022723"/>
    </source>
</evidence>
<dbReference type="Pfam" id="PF03167">
    <property type="entry name" value="UDG"/>
    <property type="match status" value="1"/>
</dbReference>
<organism evidence="14">
    <name type="scientific">Thermorudis sp</name>
    <dbReference type="NCBI Taxonomy" id="1969470"/>
    <lineage>
        <taxon>Bacteria</taxon>
        <taxon>Pseudomonadati</taxon>
        <taxon>Thermomicrobiota</taxon>
        <taxon>Thermomicrobia</taxon>
        <taxon>Thermomicrobia incertae sedis</taxon>
        <taxon>Thermorudis</taxon>
    </lineage>
</organism>
<dbReference type="InterPro" id="IPR051536">
    <property type="entry name" value="UDG_Type-4/5"/>
</dbReference>